<name>A0A377LW02_ENTCL</name>
<dbReference type="PANTHER" id="PTHR18919:SF107">
    <property type="entry name" value="ACETYL-COA ACETYLTRANSFERASE, CYTOSOLIC"/>
    <property type="match status" value="1"/>
</dbReference>
<evidence type="ECO:0000256" key="3">
    <source>
        <dbReference type="ARBA" id="ARBA00023315"/>
    </source>
</evidence>
<gene>
    <name evidence="5" type="primary">thlA_1</name>
    <name evidence="5" type="ORF">NCTC10005_02208</name>
</gene>
<dbReference type="SUPFAM" id="SSF53901">
    <property type="entry name" value="Thiolase-like"/>
    <property type="match status" value="1"/>
</dbReference>
<reference evidence="5 6" key="1">
    <citation type="submission" date="2018-06" db="EMBL/GenBank/DDBJ databases">
        <authorList>
            <consortium name="Pathogen Informatics"/>
            <person name="Doyle S."/>
        </authorList>
    </citation>
    <scope>NUCLEOTIDE SEQUENCE [LARGE SCALE GENOMIC DNA]</scope>
    <source>
        <strain evidence="5 6">NCTC10005</strain>
    </source>
</reference>
<evidence type="ECO:0000313" key="5">
    <source>
        <dbReference type="EMBL" id="STQ09500.1"/>
    </source>
</evidence>
<dbReference type="Pfam" id="PF00108">
    <property type="entry name" value="Thiolase_N"/>
    <property type="match status" value="1"/>
</dbReference>
<evidence type="ECO:0000259" key="4">
    <source>
        <dbReference type="Pfam" id="PF00108"/>
    </source>
</evidence>
<organism evidence="5 6">
    <name type="scientific">Enterobacter cloacae</name>
    <dbReference type="NCBI Taxonomy" id="550"/>
    <lineage>
        <taxon>Bacteria</taxon>
        <taxon>Pseudomonadati</taxon>
        <taxon>Pseudomonadota</taxon>
        <taxon>Gammaproteobacteria</taxon>
        <taxon>Enterobacterales</taxon>
        <taxon>Enterobacteriaceae</taxon>
        <taxon>Enterobacter</taxon>
        <taxon>Enterobacter cloacae complex</taxon>
    </lineage>
</organism>
<dbReference type="Gene3D" id="3.40.47.10">
    <property type="match status" value="1"/>
</dbReference>
<dbReference type="Proteomes" id="UP000255106">
    <property type="component" value="Unassembled WGS sequence"/>
</dbReference>
<keyword evidence="2 5" id="KW-0808">Transferase</keyword>
<evidence type="ECO:0000256" key="2">
    <source>
        <dbReference type="ARBA" id="ARBA00022679"/>
    </source>
</evidence>
<protein>
    <submittedName>
        <fullName evidence="5">Acetyl-CoA acetyltransferase</fullName>
        <ecNumber evidence="5">2.3.1.9</ecNumber>
    </submittedName>
</protein>
<keyword evidence="3 5" id="KW-0012">Acyltransferase</keyword>
<dbReference type="InterPro" id="IPR016039">
    <property type="entry name" value="Thiolase-like"/>
</dbReference>
<evidence type="ECO:0000256" key="1">
    <source>
        <dbReference type="ARBA" id="ARBA00010982"/>
    </source>
</evidence>
<dbReference type="GO" id="GO:0044281">
    <property type="term" value="P:small molecule metabolic process"/>
    <property type="evidence" value="ECO:0007669"/>
    <property type="project" value="UniProtKB-ARBA"/>
</dbReference>
<dbReference type="EC" id="2.3.1.9" evidence="5"/>
<comment type="similarity">
    <text evidence="1">Belongs to the thiolase-like superfamily. Thiolase family.</text>
</comment>
<accession>A0A377LW02</accession>
<dbReference type="GO" id="GO:0003985">
    <property type="term" value="F:acetyl-CoA C-acetyltransferase activity"/>
    <property type="evidence" value="ECO:0007669"/>
    <property type="project" value="UniProtKB-EC"/>
</dbReference>
<evidence type="ECO:0000313" key="6">
    <source>
        <dbReference type="Proteomes" id="UP000255106"/>
    </source>
</evidence>
<proteinExistence type="inferred from homology"/>
<dbReference type="AlphaFoldDB" id="A0A377LW02"/>
<dbReference type="PANTHER" id="PTHR18919">
    <property type="entry name" value="ACETYL-COA C-ACYLTRANSFERASE"/>
    <property type="match status" value="1"/>
</dbReference>
<dbReference type="EMBL" id="UGJB01000004">
    <property type="protein sequence ID" value="STQ09500.1"/>
    <property type="molecule type" value="Genomic_DNA"/>
</dbReference>
<dbReference type="InterPro" id="IPR020616">
    <property type="entry name" value="Thiolase_N"/>
</dbReference>
<feature type="domain" description="Thiolase N-terminal" evidence="4">
    <location>
        <begin position="1"/>
        <end position="85"/>
    </location>
</feature>
<sequence>MSRAPHVLTDSRTGAQLGNSQLLDSLVHDGLWDAFNDYHMGVTAENLAREYGISRELQDAYALSSQQKARAAIDSGRFRDEIVPGVRPASERSDDCRRHR</sequence>